<evidence type="ECO:0000256" key="4">
    <source>
        <dbReference type="ARBA" id="ARBA00022989"/>
    </source>
</evidence>
<dbReference type="Gene3D" id="3.40.50.300">
    <property type="entry name" value="P-loop containing nucleotide triphosphate hydrolases"/>
    <property type="match status" value="1"/>
</dbReference>
<evidence type="ECO:0000313" key="10">
    <source>
        <dbReference type="Proteomes" id="UP000051952"/>
    </source>
</evidence>
<dbReference type="EMBL" id="CYKH01000514">
    <property type="protein sequence ID" value="CUG04058.1"/>
    <property type="molecule type" value="Genomic_DNA"/>
</dbReference>
<dbReference type="OMA" id="FTHACLG"/>
<keyword evidence="5 7" id="KW-0472">Membrane</keyword>
<evidence type="ECO:0000256" key="7">
    <source>
        <dbReference type="SAM" id="Phobius"/>
    </source>
</evidence>
<dbReference type="SUPFAM" id="SSF52540">
    <property type="entry name" value="P-loop containing nucleoside triphosphate hydrolases"/>
    <property type="match status" value="1"/>
</dbReference>
<keyword evidence="3 7" id="KW-0812">Transmembrane</keyword>
<comment type="subcellular location">
    <subcellularLocation>
        <location evidence="1">Membrane</location>
        <topology evidence="1">Multi-pass membrane protein</topology>
    </subcellularLocation>
</comment>
<evidence type="ECO:0000313" key="9">
    <source>
        <dbReference type="EMBL" id="CUG04058.1"/>
    </source>
</evidence>
<dbReference type="GO" id="GO:0016887">
    <property type="term" value="F:ATP hydrolysis activity"/>
    <property type="evidence" value="ECO:0007669"/>
    <property type="project" value="InterPro"/>
</dbReference>
<dbReference type="InterPro" id="IPR050352">
    <property type="entry name" value="ABCG_transporters"/>
</dbReference>
<dbReference type="Proteomes" id="UP000051952">
    <property type="component" value="Unassembled WGS sequence"/>
</dbReference>
<dbReference type="GO" id="GO:0016020">
    <property type="term" value="C:membrane"/>
    <property type="evidence" value="ECO:0007669"/>
    <property type="project" value="UniProtKB-SubCell"/>
</dbReference>
<feature type="transmembrane region" description="Helical" evidence="7">
    <location>
        <begin position="433"/>
        <end position="460"/>
    </location>
</feature>
<dbReference type="PANTHER" id="PTHR48041:SF91">
    <property type="entry name" value="ABC TRANSPORTER G FAMILY MEMBER 28"/>
    <property type="match status" value="1"/>
</dbReference>
<evidence type="ECO:0000256" key="1">
    <source>
        <dbReference type="ARBA" id="ARBA00004141"/>
    </source>
</evidence>
<keyword evidence="4 7" id="KW-1133">Transmembrane helix</keyword>
<dbReference type="PROSITE" id="PS50893">
    <property type="entry name" value="ABC_TRANSPORTER_2"/>
    <property type="match status" value="1"/>
</dbReference>
<keyword evidence="10" id="KW-1185">Reference proteome</keyword>
<dbReference type="GO" id="GO:0005524">
    <property type="term" value="F:ATP binding"/>
    <property type="evidence" value="ECO:0007669"/>
    <property type="project" value="InterPro"/>
</dbReference>
<name>A0A0S4IZ09_BODSA</name>
<dbReference type="AlphaFoldDB" id="A0A0S4IZ09"/>
<organism evidence="9 10">
    <name type="scientific">Bodo saltans</name>
    <name type="common">Flagellated protozoan</name>
    <dbReference type="NCBI Taxonomy" id="75058"/>
    <lineage>
        <taxon>Eukaryota</taxon>
        <taxon>Discoba</taxon>
        <taxon>Euglenozoa</taxon>
        <taxon>Kinetoplastea</taxon>
        <taxon>Metakinetoplastina</taxon>
        <taxon>Eubodonida</taxon>
        <taxon>Bodonidae</taxon>
        <taxon>Bodo</taxon>
    </lineage>
</organism>
<feature type="transmembrane region" description="Helical" evidence="7">
    <location>
        <begin position="579"/>
        <end position="599"/>
    </location>
</feature>
<dbReference type="InterPro" id="IPR027417">
    <property type="entry name" value="P-loop_NTPase"/>
</dbReference>
<dbReference type="GO" id="GO:0042626">
    <property type="term" value="F:ATPase-coupled transmembrane transporter activity"/>
    <property type="evidence" value="ECO:0007669"/>
    <property type="project" value="TreeGrafter"/>
</dbReference>
<protein>
    <submittedName>
        <fullName evidence="9">Transmembrane protein, putative</fullName>
    </submittedName>
</protein>
<evidence type="ECO:0000256" key="5">
    <source>
        <dbReference type="ARBA" id="ARBA00023136"/>
    </source>
</evidence>
<feature type="transmembrane region" description="Helical" evidence="7">
    <location>
        <begin position="466"/>
        <end position="487"/>
    </location>
</feature>
<feature type="transmembrane region" description="Helical" evidence="7">
    <location>
        <begin position="359"/>
        <end position="378"/>
    </location>
</feature>
<evidence type="ECO:0000259" key="8">
    <source>
        <dbReference type="PROSITE" id="PS50893"/>
    </source>
</evidence>
<dbReference type="InterPro" id="IPR003439">
    <property type="entry name" value="ABC_transporter-like_ATP-bd"/>
</dbReference>
<evidence type="ECO:0000256" key="2">
    <source>
        <dbReference type="ARBA" id="ARBA00022448"/>
    </source>
</evidence>
<feature type="domain" description="ABC transporter" evidence="8">
    <location>
        <begin position="40"/>
        <end position="272"/>
    </location>
</feature>
<dbReference type="OrthoDB" id="245989at2759"/>
<sequence>MSDVGVPSSRESLQSRSPDADSPVAASFVEEGFTLACEGICLESRRLRLRRKDAVLSNFNAVISGGVHAIVSTDTFVSRKALEVIAGIEKGTSSGTVMANAIPVASSAFRQHVGFISSTDVCLLDATGRSNLLFSLRMRLDTVHEERIIKEAADVCGLAEQLDARVEDMSGAERLRLAVAMELVLDPHVVLLESPLRYLCVSDHYEFAAMLRRLSKNSVRTVILSCDSLPWPIYDVLDGIVLLAPLHGKLLYSGPKGECERFLANEVLPEGVEARGDAIVDLLLQWDDDGEIGHVANTFHHSETAARLSESLKRHKEFVVSNRFPVIRKDVAPCPPTALAQNIQLFGYSMRRALMRHDFIFSWVGLFATFFLLAALSANQQHDQNGMQNKRGIIFSLLSCAVHVNIMFVDSEVSEYHSFVHMRNNRYFGVPQYFIVTMIRLLFPRLLFSVIGVAFTAYIFSSAVPLASLMGLTSFAHALLVLLMTFWWPVANDLTLANLVYYAYCVMFCGFLMSVKSFPQLFSHLSLLRYGYGGAIAFELQGNQYSCDATVISNITLNASYCYTGNQYLALEGFDSDSWGQSAVTLVVLSLVLLLLLLVSMKVAWATHV</sequence>
<dbReference type="Pfam" id="PF00005">
    <property type="entry name" value="ABC_tran"/>
    <property type="match status" value="1"/>
</dbReference>
<evidence type="ECO:0000256" key="6">
    <source>
        <dbReference type="SAM" id="MobiDB-lite"/>
    </source>
</evidence>
<dbReference type="PANTHER" id="PTHR48041">
    <property type="entry name" value="ABC TRANSPORTER G FAMILY MEMBER 28"/>
    <property type="match status" value="1"/>
</dbReference>
<feature type="transmembrane region" description="Helical" evidence="7">
    <location>
        <begin position="499"/>
        <end position="518"/>
    </location>
</feature>
<feature type="region of interest" description="Disordered" evidence="6">
    <location>
        <begin position="1"/>
        <end position="21"/>
    </location>
</feature>
<dbReference type="VEuPathDB" id="TriTrypDB:BSAL_70380"/>
<reference evidence="10" key="1">
    <citation type="submission" date="2015-09" db="EMBL/GenBank/DDBJ databases">
        <authorList>
            <consortium name="Pathogen Informatics"/>
        </authorList>
    </citation>
    <scope>NUCLEOTIDE SEQUENCE [LARGE SCALE GENOMIC DNA]</scope>
    <source>
        <strain evidence="10">Lake Konstanz</strain>
    </source>
</reference>
<accession>A0A0S4IZ09</accession>
<gene>
    <name evidence="9" type="ORF">BSAL_70380</name>
</gene>
<proteinExistence type="predicted"/>
<keyword evidence="2" id="KW-0813">Transport</keyword>
<evidence type="ECO:0000256" key="3">
    <source>
        <dbReference type="ARBA" id="ARBA00022692"/>
    </source>
</evidence>